<keyword evidence="2" id="KW-1185">Reference proteome</keyword>
<organism evidence="1 2">
    <name type="scientific">Patiriisocius hiemis</name>
    <dbReference type="NCBI Taxonomy" id="3075604"/>
    <lineage>
        <taxon>Bacteria</taxon>
        <taxon>Pseudomonadati</taxon>
        <taxon>Bacteroidota</taxon>
        <taxon>Flavobacteriia</taxon>
        <taxon>Flavobacteriales</taxon>
        <taxon>Flavobacteriaceae</taxon>
        <taxon>Patiriisocius</taxon>
    </lineage>
</organism>
<dbReference type="PANTHER" id="PTHR43546:SF3">
    <property type="entry name" value="UPF0173 METAL-DEPENDENT HYDROLASE MJ1163"/>
    <property type="match status" value="1"/>
</dbReference>
<evidence type="ECO:0000313" key="1">
    <source>
        <dbReference type="EMBL" id="MDT0554431.1"/>
    </source>
</evidence>
<reference evidence="1 2" key="1">
    <citation type="submission" date="2023-09" db="EMBL/GenBank/DDBJ databases">
        <authorList>
            <person name="Rey-Velasco X."/>
        </authorList>
    </citation>
    <scope>NUCLEOTIDE SEQUENCE [LARGE SCALE GENOMIC DNA]</scope>
    <source>
        <strain evidence="1 2">W242</strain>
    </source>
</reference>
<proteinExistence type="predicted"/>
<dbReference type="SUPFAM" id="SSF56281">
    <property type="entry name" value="Metallo-hydrolase/oxidoreductase"/>
    <property type="match status" value="1"/>
</dbReference>
<dbReference type="PROSITE" id="PS51257">
    <property type="entry name" value="PROKAR_LIPOPROTEIN"/>
    <property type="match status" value="1"/>
</dbReference>
<dbReference type="Proteomes" id="UP001254488">
    <property type="component" value="Unassembled WGS sequence"/>
</dbReference>
<protein>
    <submittedName>
        <fullName evidence="1">MBL fold metallo-hydrolase</fullName>
    </submittedName>
</protein>
<sequence length="264" mass="29786">MKKFLLVVAAIITIVSCKNKSDINTDFMKDEEIKKEENTTENTFKVTPISHATMVLEIDGKVIYVDPVGERTAFKEFKSPDLILVTDIHGDHLNAETIEAVRTSKTKIIVPQAVADKLPESLKTQIDVLNNGETKEHFELSIEAIPMYNLREEALKFHSKGRGNGYVIESNNERIYISGDTEDIPEMRALKNIDRAFVCMNLPYTMPVANAADAVLEFKPKKVYPYHYRGTEGLSDVDNFKSLIKKGATGEIEVVQLDWYPSID</sequence>
<evidence type="ECO:0000313" key="2">
    <source>
        <dbReference type="Proteomes" id="UP001254488"/>
    </source>
</evidence>
<dbReference type="InterPro" id="IPR050114">
    <property type="entry name" value="UPF0173_UPF0282_UlaG_hydrolase"/>
</dbReference>
<dbReference type="Gene3D" id="3.60.15.10">
    <property type="entry name" value="Ribonuclease Z/Hydroxyacylglutathione hydrolase-like"/>
    <property type="match status" value="1"/>
</dbReference>
<accession>A0ABU2Y8C5</accession>
<name>A0ABU2Y8C5_9FLAO</name>
<dbReference type="EMBL" id="JAVRHZ010000001">
    <property type="protein sequence ID" value="MDT0554431.1"/>
    <property type="molecule type" value="Genomic_DNA"/>
</dbReference>
<comment type="caution">
    <text evidence="1">The sequence shown here is derived from an EMBL/GenBank/DDBJ whole genome shotgun (WGS) entry which is preliminary data.</text>
</comment>
<dbReference type="InterPro" id="IPR036866">
    <property type="entry name" value="RibonucZ/Hydroxyglut_hydro"/>
</dbReference>
<dbReference type="Pfam" id="PF13483">
    <property type="entry name" value="Lactamase_B_3"/>
    <property type="match status" value="1"/>
</dbReference>
<dbReference type="PANTHER" id="PTHR43546">
    <property type="entry name" value="UPF0173 METAL-DEPENDENT HYDROLASE MJ1163-RELATED"/>
    <property type="match status" value="1"/>
</dbReference>
<dbReference type="RefSeq" id="WP_311331397.1">
    <property type="nucleotide sequence ID" value="NZ_JAVRHZ010000001.1"/>
</dbReference>
<gene>
    <name evidence="1" type="ORF">RM538_00325</name>
</gene>